<dbReference type="InterPro" id="IPR029016">
    <property type="entry name" value="GAF-like_dom_sf"/>
</dbReference>
<dbReference type="Pfam" id="PF01614">
    <property type="entry name" value="IclR_C"/>
    <property type="match status" value="1"/>
</dbReference>
<dbReference type="PROSITE" id="PS51078">
    <property type="entry name" value="ICLR_ED"/>
    <property type="match status" value="1"/>
</dbReference>
<feature type="domain" description="IclR-ED" evidence="5">
    <location>
        <begin position="65"/>
        <end position="252"/>
    </location>
</feature>
<dbReference type="InterPro" id="IPR036388">
    <property type="entry name" value="WH-like_DNA-bd_sf"/>
</dbReference>
<dbReference type="OrthoDB" id="9778379at2"/>
<evidence type="ECO:0000256" key="3">
    <source>
        <dbReference type="ARBA" id="ARBA00023163"/>
    </source>
</evidence>
<dbReference type="SUPFAM" id="SSF46785">
    <property type="entry name" value="Winged helix' DNA-binding domain"/>
    <property type="match status" value="1"/>
</dbReference>
<organism evidence="6 7">
    <name type="scientific">Lysinibacillus macroides</name>
    <dbReference type="NCBI Taxonomy" id="33935"/>
    <lineage>
        <taxon>Bacteria</taxon>
        <taxon>Bacillati</taxon>
        <taxon>Bacillota</taxon>
        <taxon>Bacilli</taxon>
        <taxon>Bacillales</taxon>
        <taxon>Bacillaceae</taxon>
        <taxon>Lysinibacillus</taxon>
    </lineage>
</organism>
<feature type="domain" description="HTH iclR-type" evidence="4">
    <location>
        <begin position="9"/>
        <end position="71"/>
    </location>
</feature>
<reference evidence="6 7" key="1">
    <citation type="submission" date="2015-07" db="EMBL/GenBank/DDBJ databases">
        <title>Genome sequencing project for genomic taxonomy and phylogenomics of Bacillus-like bacteria.</title>
        <authorList>
            <person name="Liu B."/>
            <person name="Wang J."/>
            <person name="Zhu Y."/>
            <person name="Liu G."/>
            <person name="Chen Q."/>
            <person name="Chen Z."/>
            <person name="Che J."/>
            <person name="Ge C."/>
            <person name="Shi H."/>
            <person name="Pan Z."/>
            <person name="Liu X."/>
        </authorList>
    </citation>
    <scope>NUCLEOTIDE SEQUENCE [LARGE SCALE GENOMIC DNA]</scope>
    <source>
        <strain evidence="6 7">DSM 54</strain>
    </source>
</reference>
<dbReference type="SMART" id="SM00346">
    <property type="entry name" value="HTH_ICLR"/>
    <property type="match status" value="1"/>
</dbReference>
<evidence type="ECO:0008006" key="8">
    <source>
        <dbReference type="Google" id="ProtNLM"/>
    </source>
</evidence>
<evidence type="ECO:0000256" key="2">
    <source>
        <dbReference type="ARBA" id="ARBA00023125"/>
    </source>
</evidence>
<comment type="caution">
    <text evidence="6">The sequence shown here is derived from an EMBL/GenBank/DDBJ whole genome shotgun (WGS) entry which is preliminary data.</text>
</comment>
<keyword evidence="1" id="KW-0805">Transcription regulation</keyword>
<evidence type="ECO:0000259" key="4">
    <source>
        <dbReference type="PROSITE" id="PS51077"/>
    </source>
</evidence>
<dbReference type="PANTHER" id="PTHR30136">
    <property type="entry name" value="HELIX-TURN-HELIX TRANSCRIPTIONAL REGULATOR, ICLR FAMILY"/>
    <property type="match status" value="1"/>
</dbReference>
<dbReference type="PATRIC" id="fig|33935.3.peg.4754"/>
<dbReference type="STRING" id="33935.ADM90_02805"/>
<dbReference type="InterPro" id="IPR005471">
    <property type="entry name" value="Tscrpt_reg_IclR_N"/>
</dbReference>
<dbReference type="EMBL" id="LGCI01000003">
    <property type="protein sequence ID" value="KOY83839.1"/>
    <property type="molecule type" value="Genomic_DNA"/>
</dbReference>
<protein>
    <recommendedName>
        <fullName evidence="8">IclR family transcriptional regulator</fullName>
    </recommendedName>
</protein>
<dbReference type="InterPro" id="IPR050707">
    <property type="entry name" value="HTH_MetabolicPath_Reg"/>
</dbReference>
<name>A0A0M9DMC6_9BACI</name>
<dbReference type="GO" id="GO:0003700">
    <property type="term" value="F:DNA-binding transcription factor activity"/>
    <property type="evidence" value="ECO:0007669"/>
    <property type="project" value="TreeGrafter"/>
</dbReference>
<evidence type="ECO:0000259" key="5">
    <source>
        <dbReference type="PROSITE" id="PS51078"/>
    </source>
</evidence>
<dbReference type="GO" id="GO:0003677">
    <property type="term" value="F:DNA binding"/>
    <property type="evidence" value="ECO:0007669"/>
    <property type="project" value="UniProtKB-KW"/>
</dbReference>
<dbReference type="GO" id="GO:0045892">
    <property type="term" value="P:negative regulation of DNA-templated transcription"/>
    <property type="evidence" value="ECO:0007669"/>
    <property type="project" value="UniProtKB-ARBA"/>
</dbReference>
<accession>A0A0M9DMC6</accession>
<keyword evidence="3" id="KW-0804">Transcription</keyword>
<dbReference type="InterPro" id="IPR014757">
    <property type="entry name" value="Tscrpt_reg_IclR_C"/>
</dbReference>
<dbReference type="PROSITE" id="PS51077">
    <property type="entry name" value="HTH_ICLR"/>
    <property type="match status" value="1"/>
</dbReference>
<sequence>MTTQNKSSVQSIERALDLLEIIAQSQQPVSLHELIEKTSLNRTTIWRIIGTLEARGYIEKVVDTKNYRIGGTLYQLVQVDNVQRKLVEIIRPYMIALMEEFQETILFSVYHNGQMLHLEQVNPNQSIILKDYRNSCSPLHCSSNGKLQLAYFDDKQLDIFLRQELDVYSTNTLTDVQTVRRELEIIRQRHYSLSVGEYDVEENAISVAITYRGSPVGFISVGGPAYRLTEQKLHSIAHRLLAITESIEINLS</sequence>
<dbReference type="Proteomes" id="UP000037977">
    <property type="component" value="Unassembled WGS sequence"/>
</dbReference>
<evidence type="ECO:0000313" key="7">
    <source>
        <dbReference type="Proteomes" id="UP000037977"/>
    </source>
</evidence>
<dbReference type="Pfam" id="PF09339">
    <property type="entry name" value="HTH_IclR"/>
    <property type="match status" value="1"/>
</dbReference>
<dbReference type="SUPFAM" id="SSF55781">
    <property type="entry name" value="GAF domain-like"/>
    <property type="match status" value="1"/>
</dbReference>
<dbReference type="PANTHER" id="PTHR30136:SF24">
    <property type="entry name" value="HTH-TYPE TRANSCRIPTIONAL REPRESSOR ALLR"/>
    <property type="match status" value="1"/>
</dbReference>
<keyword evidence="2" id="KW-0238">DNA-binding</keyword>
<keyword evidence="7" id="KW-1185">Reference proteome</keyword>
<evidence type="ECO:0000256" key="1">
    <source>
        <dbReference type="ARBA" id="ARBA00023015"/>
    </source>
</evidence>
<gene>
    <name evidence="6" type="ORF">ADM90_02805</name>
</gene>
<dbReference type="Gene3D" id="3.30.450.40">
    <property type="match status" value="1"/>
</dbReference>
<evidence type="ECO:0000313" key="6">
    <source>
        <dbReference type="EMBL" id="KOY83839.1"/>
    </source>
</evidence>
<dbReference type="AlphaFoldDB" id="A0A0M9DMC6"/>
<dbReference type="RefSeq" id="WP_053993544.1">
    <property type="nucleotide sequence ID" value="NZ_CP065643.1"/>
</dbReference>
<dbReference type="InterPro" id="IPR036390">
    <property type="entry name" value="WH_DNA-bd_sf"/>
</dbReference>
<dbReference type="Gene3D" id="1.10.10.10">
    <property type="entry name" value="Winged helix-like DNA-binding domain superfamily/Winged helix DNA-binding domain"/>
    <property type="match status" value="1"/>
</dbReference>
<proteinExistence type="predicted"/>